<evidence type="ECO:0000313" key="7">
    <source>
        <dbReference type="EMBL" id="ELT89770.1"/>
    </source>
</evidence>
<reference evidence="8" key="3">
    <citation type="submission" date="2015-06" db="UniProtKB">
        <authorList>
            <consortium name="EnsemblMetazoa"/>
        </authorList>
    </citation>
    <scope>IDENTIFICATION</scope>
</reference>
<sequence length="341" mass="38042">MEGEGFHSAKWDANNVTHAGNCRVYYLVIRVCLGGLLSLAGIIGNILTILIMNRTTRPSATTRALLLLALTDLTVVVIYGTMAVSIPVLNAIHKAELAHTLQLHFLVYLLPFGQMASLICVFITVVVTRQRHLSVCHPHQLRTKNQIRAVYIRIAFASVFSVIFHIPMFFQDRIDGHVLVRRDFANSKAYTVFYAIVAVQLFRYVLPVSALIFMTTGLIRALRKQSRTKDAALRRNSGRAGLTMSLVVVVLVFIVCQSFAPARQILMWTHRPYSEAILCGASLFYFGPLDLISLLVNSSSNFIVFVLCAKGFRRILIAMLTKRTTNGSHSTLPRADAYSLE</sequence>
<dbReference type="PANTHER" id="PTHR46641">
    <property type="entry name" value="FMRFAMIDE RECEPTOR-RELATED"/>
    <property type="match status" value="1"/>
</dbReference>
<evidence type="ECO:0000256" key="4">
    <source>
        <dbReference type="ARBA" id="ARBA00023136"/>
    </source>
</evidence>
<feature type="transmembrane region" description="Helical" evidence="5">
    <location>
        <begin position="24"/>
        <end position="52"/>
    </location>
</feature>
<feature type="transmembrane region" description="Helical" evidence="5">
    <location>
        <begin position="291"/>
        <end position="312"/>
    </location>
</feature>
<accession>R7T842</accession>
<dbReference type="Proteomes" id="UP000014760">
    <property type="component" value="Unassembled WGS sequence"/>
</dbReference>
<dbReference type="SUPFAM" id="SSF81321">
    <property type="entry name" value="Family A G protein-coupled receptor-like"/>
    <property type="match status" value="1"/>
</dbReference>
<dbReference type="PRINTS" id="PR00237">
    <property type="entry name" value="GPCRRHODOPSN"/>
</dbReference>
<dbReference type="InterPro" id="IPR000276">
    <property type="entry name" value="GPCR_Rhodpsn"/>
</dbReference>
<dbReference type="InterPro" id="IPR017452">
    <property type="entry name" value="GPCR_Rhodpsn_7TM"/>
</dbReference>
<evidence type="ECO:0000313" key="8">
    <source>
        <dbReference type="EnsemblMetazoa" id="CapteP197225"/>
    </source>
</evidence>
<keyword evidence="3 5" id="KW-1133">Transmembrane helix</keyword>
<dbReference type="HOGENOM" id="CLU_009579_24_7_1"/>
<dbReference type="Pfam" id="PF00001">
    <property type="entry name" value="7tm_1"/>
    <property type="match status" value="1"/>
</dbReference>
<dbReference type="GO" id="GO:0016020">
    <property type="term" value="C:membrane"/>
    <property type="evidence" value="ECO:0007669"/>
    <property type="project" value="UniProtKB-SubCell"/>
</dbReference>
<keyword evidence="2 5" id="KW-0812">Transmembrane</keyword>
<protein>
    <recommendedName>
        <fullName evidence="6">G-protein coupled receptors family 1 profile domain-containing protein</fullName>
    </recommendedName>
</protein>
<proteinExistence type="predicted"/>
<dbReference type="Gene3D" id="1.20.1070.10">
    <property type="entry name" value="Rhodopsin 7-helix transmembrane proteins"/>
    <property type="match status" value="1"/>
</dbReference>
<dbReference type="PROSITE" id="PS50262">
    <property type="entry name" value="G_PROTEIN_RECEP_F1_2"/>
    <property type="match status" value="1"/>
</dbReference>
<evidence type="ECO:0000256" key="5">
    <source>
        <dbReference type="SAM" id="Phobius"/>
    </source>
</evidence>
<evidence type="ECO:0000256" key="3">
    <source>
        <dbReference type="ARBA" id="ARBA00022989"/>
    </source>
</evidence>
<feature type="transmembrane region" description="Helical" evidence="5">
    <location>
        <begin position="64"/>
        <end position="86"/>
    </location>
</feature>
<feature type="transmembrane region" description="Helical" evidence="5">
    <location>
        <begin position="240"/>
        <end position="260"/>
    </location>
</feature>
<feature type="transmembrane region" description="Helical" evidence="5">
    <location>
        <begin position="149"/>
        <end position="170"/>
    </location>
</feature>
<gene>
    <name evidence="7" type="ORF">CAPTEDRAFT_197225</name>
</gene>
<dbReference type="EMBL" id="AMQN01014711">
    <property type="status" value="NOT_ANNOTATED_CDS"/>
    <property type="molecule type" value="Genomic_DNA"/>
</dbReference>
<dbReference type="OrthoDB" id="10011262at2759"/>
<dbReference type="PANTHER" id="PTHR46641:SF2">
    <property type="entry name" value="FMRFAMIDE RECEPTOR"/>
    <property type="match status" value="1"/>
</dbReference>
<dbReference type="InterPro" id="IPR052954">
    <property type="entry name" value="GPCR-Ligand_Int"/>
</dbReference>
<feature type="domain" description="G-protein coupled receptors family 1 profile" evidence="6">
    <location>
        <begin position="44"/>
        <end position="305"/>
    </location>
</feature>
<feature type="transmembrane region" description="Helical" evidence="5">
    <location>
        <begin position="190"/>
        <end position="219"/>
    </location>
</feature>
<evidence type="ECO:0000256" key="1">
    <source>
        <dbReference type="ARBA" id="ARBA00004370"/>
    </source>
</evidence>
<dbReference type="GO" id="GO:0004930">
    <property type="term" value="F:G protein-coupled receptor activity"/>
    <property type="evidence" value="ECO:0007669"/>
    <property type="project" value="InterPro"/>
</dbReference>
<organism evidence="7">
    <name type="scientific">Capitella teleta</name>
    <name type="common">Polychaete worm</name>
    <dbReference type="NCBI Taxonomy" id="283909"/>
    <lineage>
        <taxon>Eukaryota</taxon>
        <taxon>Metazoa</taxon>
        <taxon>Spiralia</taxon>
        <taxon>Lophotrochozoa</taxon>
        <taxon>Annelida</taxon>
        <taxon>Polychaeta</taxon>
        <taxon>Sedentaria</taxon>
        <taxon>Scolecida</taxon>
        <taxon>Capitellidae</taxon>
        <taxon>Capitella</taxon>
    </lineage>
</organism>
<evidence type="ECO:0000256" key="2">
    <source>
        <dbReference type="ARBA" id="ARBA00022692"/>
    </source>
</evidence>
<keyword evidence="4 5" id="KW-0472">Membrane</keyword>
<feature type="transmembrane region" description="Helical" evidence="5">
    <location>
        <begin position="106"/>
        <end position="128"/>
    </location>
</feature>
<reference evidence="9" key="1">
    <citation type="submission" date="2012-12" db="EMBL/GenBank/DDBJ databases">
        <authorList>
            <person name="Hellsten U."/>
            <person name="Grimwood J."/>
            <person name="Chapman J.A."/>
            <person name="Shapiro H."/>
            <person name="Aerts A."/>
            <person name="Otillar R.P."/>
            <person name="Terry A.Y."/>
            <person name="Boore J.L."/>
            <person name="Simakov O."/>
            <person name="Marletaz F."/>
            <person name="Cho S.-J."/>
            <person name="Edsinger-Gonzales E."/>
            <person name="Havlak P."/>
            <person name="Kuo D.-H."/>
            <person name="Larsson T."/>
            <person name="Lv J."/>
            <person name="Arendt D."/>
            <person name="Savage R."/>
            <person name="Osoegawa K."/>
            <person name="de Jong P."/>
            <person name="Lindberg D.R."/>
            <person name="Seaver E.C."/>
            <person name="Weisblat D.A."/>
            <person name="Putnam N.H."/>
            <person name="Grigoriev I.V."/>
            <person name="Rokhsar D.S."/>
        </authorList>
    </citation>
    <scope>NUCLEOTIDE SEQUENCE</scope>
    <source>
        <strain evidence="9">I ESC-2004</strain>
    </source>
</reference>
<dbReference type="EnsemblMetazoa" id="CapteT197225">
    <property type="protein sequence ID" value="CapteP197225"/>
    <property type="gene ID" value="CapteG197225"/>
</dbReference>
<reference evidence="7 9" key="2">
    <citation type="journal article" date="2013" name="Nature">
        <title>Insights into bilaterian evolution from three spiralian genomes.</title>
        <authorList>
            <person name="Simakov O."/>
            <person name="Marletaz F."/>
            <person name="Cho S.J."/>
            <person name="Edsinger-Gonzales E."/>
            <person name="Havlak P."/>
            <person name="Hellsten U."/>
            <person name="Kuo D.H."/>
            <person name="Larsson T."/>
            <person name="Lv J."/>
            <person name="Arendt D."/>
            <person name="Savage R."/>
            <person name="Osoegawa K."/>
            <person name="de Jong P."/>
            <person name="Grimwood J."/>
            <person name="Chapman J.A."/>
            <person name="Shapiro H."/>
            <person name="Aerts A."/>
            <person name="Otillar R.P."/>
            <person name="Terry A.Y."/>
            <person name="Boore J.L."/>
            <person name="Grigoriev I.V."/>
            <person name="Lindberg D.R."/>
            <person name="Seaver E.C."/>
            <person name="Weisblat D.A."/>
            <person name="Putnam N.H."/>
            <person name="Rokhsar D.S."/>
        </authorList>
    </citation>
    <scope>NUCLEOTIDE SEQUENCE</scope>
    <source>
        <strain evidence="7 9">I ESC-2004</strain>
    </source>
</reference>
<name>R7T842_CAPTE</name>
<dbReference type="OMA" id="YVNIANM"/>
<evidence type="ECO:0000313" key="9">
    <source>
        <dbReference type="Proteomes" id="UP000014760"/>
    </source>
</evidence>
<comment type="subcellular location">
    <subcellularLocation>
        <location evidence="1">Membrane</location>
    </subcellularLocation>
</comment>
<dbReference type="EMBL" id="KB311194">
    <property type="protein sequence ID" value="ELT89770.1"/>
    <property type="molecule type" value="Genomic_DNA"/>
</dbReference>
<keyword evidence="9" id="KW-1185">Reference proteome</keyword>
<dbReference type="AlphaFoldDB" id="R7T842"/>
<evidence type="ECO:0000259" key="6">
    <source>
        <dbReference type="PROSITE" id="PS50262"/>
    </source>
</evidence>